<evidence type="ECO:0000313" key="3">
    <source>
        <dbReference type="Proteomes" id="UP000011087"/>
    </source>
</evidence>
<gene>
    <name evidence="1" type="ORF">GUITHDRAFT_155869</name>
</gene>
<dbReference type="RefSeq" id="XP_005820978.1">
    <property type="nucleotide sequence ID" value="XM_005820921.1"/>
</dbReference>
<dbReference type="EMBL" id="JH993122">
    <property type="protein sequence ID" value="EKX33998.1"/>
    <property type="molecule type" value="Genomic_DNA"/>
</dbReference>
<dbReference type="KEGG" id="gtt:GUITHDRAFT_155869"/>
<dbReference type="HOGENOM" id="CLU_2727587_0_0_1"/>
<dbReference type="PaxDb" id="55529-EKX33998"/>
<accession>L1ICN6</accession>
<name>L1ICN6_GUITC</name>
<proteinExistence type="predicted"/>
<keyword evidence="3" id="KW-1185">Reference proteome</keyword>
<dbReference type="Proteomes" id="UP000011087">
    <property type="component" value="Unassembled WGS sequence"/>
</dbReference>
<evidence type="ECO:0000313" key="1">
    <source>
        <dbReference type="EMBL" id="EKX33998.1"/>
    </source>
</evidence>
<organism evidence="1">
    <name type="scientific">Guillardia theta (strain CCMP2712)</name>
    <name type="common">Cryptophyte</name>
    <dbReference type="NCBI Taxonomy" id="905079"/>
    <lineage>
        <taxon>Eukaryota</taxon>
        <taxon>Cryptophyceae</taxon>
        <taxon>Pyrenomonadales</taxon>
        <taxon>Geminigeraceae</taxon>
        <taxon>Guillardia</taxon>
    </lineage>
</organism>
<sequence>MATTYESYTQESSQHVMHMRSWTQTTKSGVQVCTSAYGSRHTVTRHTCCPDEASYPIPDGACHTLEVFILSE</sequence>
<evidence type="ECO:0000313" key="2">
    <source>
        <dbReference type="EnsemblProtists" id="EKX33998"/>
    </source>
</evidence>
<dbReference type="EnsemblProtists" id="EKX33998">
    <property type="protein sequence ID" value="EKX33998"/>
    <property type="gene ID" value="GUITHDRAFT_155869"/>
</dbReference>
<reference evidence="1 3" key="1">
    <citation type="journal article" date="2012" name="Nature">
        <title>Algal genomes reveal evolutionary mosaicism and the fate of nucleomorphs.</title>
        <authorList>
            <consortium name="DOE Joint Genome Institute"/>
            <person name="Curtis B.A."/>
            <person name="Tanifuji G."/>
            <person name="Burki F."/>
            <person name="Gruber A."/>
            <person name="Irimia M."/>
            <person name="Maruyama S."/>
            <person name="Arias M.C."/>
            <person name="Ball S.G."/>
            <person name="Gile G.H."/>
            <person name="Hirakawa Y."/>
            <person name="Hopkins J.F."/>
            <person name="Kuo A."/>
            <person name="Rensing S.A."/>
            <person name="Schmutz J."/>
            <person name="Symeonidi A."/>
            <person name="Elias M."/>
            <person name="Eveleigh R.J."/>
            <person name="Herman E.K."/>
            <person name="Klute M.J."/>
            <person name="Nakayama T."/>
            <person name="Obornik M."/>
            <person name="Reyes-Prieto A."/>
            <person name="Armbrust E.V."/>
            <person name="Aves S.J."/>
            <person name="Beiko R.G."/>
            <person name="Coutinho P."/>
            <person name="Dacks J.B."/>
            <person name="Durnford D.G."/>
            <person name="Fast N.M."/>
            <person name="Green B.R."/>
            <person name="Grisdale C.J."/>
            <person name="Hempel F."/>
            <person name="Henrissat B."/>
            <person name="Hoppner M.P."/>
            <person name="Ishida K."/>
            <person name="Kim E."/>
            <person name="Koreny L."/>
            <person name="Kroth P.G."/>
            <person name="Liu Y."/>
            <person name="Malik S.B."/>
            <person name="Maier U.G."/>
            <person name="McRose D."/>
            <person name="Mock T."/>
            <person name="Neilson J.A."/>
            <person name="Onodera N.T."/>
            <person name="Poole A.M."/>
            <person name="Pritham E.J."/>
            <person name="Richards T.A."/>
            <person name="Rocap G."/>
            <person name="Roy S.W."/>
            <person name="Sarai C."/>
            <person name="Schaack S."/>
            <person name="Shirato S."/>
            <person name="Slamovits C.H."/>
            <person name="Spencer D.F."/>
            <person name="Suzuki S."/>
            <person name="Worden A.Z."/>
            <person name="Zauner S."/>
            <person name="Barry K."/>
            <person name="Bell C."/>
            <person name="Bharti A.K."/>
            <person name="Crow J.A."/>
            <person name="Grimwood J."/>
            <person name="Kramer R."/>
            <person name="Lindquist E."/>
            <person name="Lucas S."/>
            <person name="Salamov A."/>
            <person name="McFadden G.I."/>
            <person name="Lane C.E."/>
            <person name="Keeling P.J."/>
            <person name="Gray M.W."/>
            <person name="Grigoriev I.V."/>
            <person name="Archibald J.M."/>
        </authorList>
    </citation>
    <scope>NUCLEOTIDE SEQUENCE</scope>
    <source>
        <strain evidence="1 3">CCMP2712</strain>
    </source>
</reference>
<reference evidence="2" key="3">
    <citation type="submission" date="2015-06" db="UniProtKB">
        <authorList>
            <consortium name="EnsemblProtists"/>
        </authorList>
    </citation>
    <scope>IDENTIFICATION</scope>
</reference>
<dbReference type="GeneID" id="17290733"/>
<reference evidence="3" key="2">
    <citation type="submission" date="2012-11" db="EMBL/GenBank/DDBJ databases">
        <authorList>
            <person name="Kuo A."/>
            <person name="Curtis B.A."/>
            <person name="Tanifuji G."/>
            <person name="Burki F."/>
            <person name="Gruber A."/>
            <person name="Irimia M."/>
            <person name="Maruyama S."/>
            <person name="Arias M.C."/>
            <person name="Ball S.G."/>
            <person name="Gile G.H."/>
            <person name="Hirakawa Y."/>
            <person name="Hopkins J.F."/>
            <person name="Rensing S.A."/>
            <person name="Schmutz J."/>
            <person name="Symeonidi A."/>
            <person name="Elias M."/>
            <person name="Eveleigh R.J."/>
            <person name="Herman E.K."/>
            <person name="Klute M.J."/>
            <person name="Nakayama T."/>
            <person name="Obornik M."/>
            <person name="Reyes-Prieto A."/>
            <person name="Armbrust E.V."/>
            <person name="Aves S.J."/>
            <person name="Beiko R.G."/>
            <person name="Coutinho P."/>
            <person name="Dacks J.B."/>
            <person name="Durnford D.G."/>
            <person name="Fast N.M."/>
            <person name="Green B.R."/>
            <person name="Grisdale C."/>
            <person name="Hempe F."/>
            <person name="Henrissat B."/>
            <person name="Hoppner M.P."/>
            <person name="Ishida K.-I."/>
            <person name="Kim E."/>
            <person name="Koreny L."/>
            <person name="Kroth P.G."/>
            <person name="Liu Y."/>
            <person name="Malik S.-B."/>
            <person name="Maier U.G."/>
            <person name="McRose D."/>
            <person name="Mock T."/>
            <person name="Neilson J.A."/>
            <person name="Onodera N.T."/>
            <person name="Poole A.M."/>
            <person name="Pritham E.J."/>
            <person name="Richards T.A."/>
            <person name="Rocap G."/>
            <person name="Roy S.W."/>
            <person name="Sarai C."/>
            <person name="Schaack S."/>
            <person name="Shirato S."/>
            <person name="Slamovits C.H."/>
            <person name="Spencer D.F."/>
            <person name="Suzuki S."/>
            <person name="Worden A.Z."/>
            <person name="Zauner S."/>
            <person name="Barry K."/>
            <person name="Bell C."/>
            <person name="Bharti A.K."/>
            <person name="Crow J.A."/>
            <person name="Grimwood J."/>
            <person name="Kramer R."/>
            <person name="Lindquist E."/>
            <person name="Lucas S."/>
            <person name="Salamov A."/>
            <person name="McFadden G.I."/>
            <person name="Lane C.E."/>
            <person name="Keeling P.J."/>
            <person name="Gray M.W."/>
            <person name="Grigoriev I.V."/>
            <person name="Archibald J.M."/>
        </authorList>
    </citation>
    <scope>NUCLEOTIDE SEQUENCE</scope>
    <source>
        <strain evidence="3">CCMP2712</strain>
    </source>
</reference>
<dbReference type="AlphaFoldDB" id="L1ICN6"/>
<protein>
    <submittedName>
        <fullName evidence="1 2">Uncharacterized protein</fullName>
    </submittedName>
</protein>